<dbReference type="SUPFAM" id="SSF50341">
    <property type="entry name" value="CheW-like"/>
    <property type="match status" value="1"/>
</dbReference>
<evidence type="ECO:0000259" key="2">
    <source>
        <dbReference type="PROSITE" id="PS50110"/>
    </source>
</evidence>
<dbReference type="GO" id="GO:0000160">
    <property type="term" value="P:phosphorelay signal transduction system"/>
    <property type="evidence" value="ECO:0007669"/>
    <property type="project" value="InterPro"/>
</dbReference>
<name>A0A4R1K6Z5_9BACT</name>
<keyword evidence="5" id="KW-1185">Reference proteome</keyword>
<evidence type="ECO:0000259" key="3">
    <source>
        <dbReference type="PROSITE" id="PS50851"/>
    </source>
</evidence>
<keyword evidence="1" id="KW-0597">Phosphoprotein</keyword>
<dbReference type="InterPro" id="IPR024181">
    <property type="entry name" value="Chemotax_regulator_CheV"/>
</dbReference>
<dbReference type="Gene3D" id="2.40.50.180">
    <property type="entry name" value="CheA-289, Domain 4"/>
    <property type="match status" value="1"/>
</dbReference>
<dbReference type="GO" id="GO:0006935">
    <property type="term" value="P:chemotaxis"/>
    <property type="evidence" value="ECO:0007669"/>
    <property type="project" value="InterPro"/>
</dbReference>
<dbReference type="AlphaFoldDB" id="A0A4R1K6Z5"/>
<dbReference type="InterPro" id="IPR036061">
    <property type="entry name" value="CheW-like_dom_sf"/>
</dbReference>
<dbReference type="PROSITE" id="PS50110">
    <property type="entry name" value="RESPONSE_REGULATORY"/>
    <property type="match status" value="1"/>
</dbReference>
<dbReference type="Gene3D" id="2.30.30.40">
    <property type="entry name" value="SH3 Domains"/>
    <property type="match status" value="1"/>
</dbReference>
<dbReference type="InterPro" id="IPR002545">
    <property type="entry name" value="CheW-lke_dom"/>
</dbReference>
<dbReference type="Pfam" id="PF01584">
    <property type="entry name" value="CheW"/>
    <property type="match status" value="1"/>
</dbReference>
<dbReference type="PIRSF" id="PIRSF002867">
    <property type="entry name" value="CheV"/>
    <property type="match status" value="1"/>
</dbReference>
<evidence type="ECO:0000313" key="5">
    <source>
        <dbReference type="Proteomes" id="UP000294614"/>
    </source>
</evidence>
<accession>A0A4R1K6Z5</accession>
<dbReference type="OrthoDB" id="9806105at2"/>
<dbReference type="SMART" id="SM00260">
    <property type="entry name" value="CheW"/>
    <property type="match status" value="1"/>
</dbReference>
<sequence length="296" mass="33472">MALDHGILLETGTNEFEIVEFIIRTESKEHHFCINVAKVREVIRFPQIVRVPDAHPSVVGTANIRQKLIPIIDLGQWLGLKYDNEYTDKKIIVTFFNHEYNGFVVDEVVRIHRITWADIKDYSSMTDFSLVETVLGVIDIGGNLIQLLDFEKIVLELNPDTALKDVNIDFSLTDQRKGKIVYLAEDSSVIRRFLASHLEQAGYSVFAFENGKLLLDQVARKTPDLVITDLEMPVTDGAFVVKTIRAREDTKTIPVIVFSSLASEENERKVLGVGANIFIGKPDTDILVQKVDQFLL</sequence>
<dbReference type="EMBL" id="SMGG01000005">
    <property type="protein sequence ID" value="TCK60026.1"/>
    <property type="molecule type" value="Genomic_DNA"/>
</dbReference>
<dbReference type="CDD" id="cd00156">
    <property type="entry name" value="REC"/>
    <property type="match status" value="1"/>
</dbReference>
<evidence type="ECO:0000313" key="4">
    <source>
        <dbReference type="EMBL" id="TCK60026.1"/>
    </source>
</evidence>
<dbReference type="InterPro" id="IPR001789">
    <property type="entry name" value="Sig_transdc_resp-reg_receiver"/>
</dbReference>
<protein>
    <submittedName>
        <fullName evidence="4">Two-component system chemotaxis response regulator CheV</fullName>
    </submittedName>
</protein>
<dbReference type="PANTHER" id="PTHR47233">
    <property type="entry name" value="CHEMOTAXIS PROTEIN CHEV"/>
    <property type="match status" value="1"/>
</dbReference>
<dbReference type="Pfam" id="PF00072">
    <property type="entry name" value="Response_reg"/>
    <property type="match status" value="1"/>
</dbReference>
<comment type="caution">
    <text evidence="4">The sequence shown here is derived from an EMBL/GenBank/DDBJ whole genome shotgun (WGS) entry which is preliminary data.</text>
</comment>
<dbReference type="InterPro" id="IPR011006">
    <property type="entry name" value="CheY-like_superfamily"/>
</dbReference>
<proteinExistence type="predicted"/>
<dbReference type="Gene3D" id="3.40.50.2300">
    <property type="match status" value="1"/>
</dbReference>
<gene>
    <name evidence="4" type="ORF">C8D98_2198</name>
</gene>
<dbReference type="SUPFAM" id="SSF52172">
    <property type="entry name" value="CheY-like"/>
    <property type="match status" value="1"/>
</dbReference>
<dbReference type="PANTHER" id="PTHR47233:SF3">
    <property type="entry name" value="CHEMOTAXIS PROTEIN CHEV"/>
    <property type="match status" value="1"/>
</dbReference>
<dbReference type="RefSeq" id="WP_132874171.1">
    <property type="nucleotide sequence ID" value="NZ_JAJUHT010000016.1"/>
</dbReference>
<feature type="modified residue" description="4-aspartylphosphate" evidence="1">
    <location>
        <position position="229"/>
    </location>
</feature>
<dbReference type="Proteomes" id="UP000294614">
    <property type="component" value="Unassembled WGS sequence"/>
</dbReference>
<organism evidence="4 5">
    <name type="scientific">Seleniivibrio woodruffii</name>
    <dbReference type="NCBI Taxonomy" id="1078050"/>
    <lineage>
        <taxon>Bacteria</taxon>
        <taxon>Pseudomonadati</taxon>
        <taxon>Deferribacterota</taxon>
        <taxon>Deferribacteres</taxon>
        <taxon>Deferribacterales</taxon>
        <taxon>Geovibrionaceae</taxon>
        <taxon>Seleniivibrio</taxon>
    </lineage>
</organism>
<reference evidence="4 5" key="1">
    <citation type="submission" date="2019-03" db="EMBL/GenBank/DDBJ databases">
        <title>Genomic Encyclopedia of Type Strains, Phase IV (KMG-IV): sequencing the most valuable type-strain genomes for metagenomic binning, comparative biology and taxonomic classification.</title>
        <authorList>
            <person name="Goeker M."/>
        </authorList>
    </citation>
    <scope>NUCLEOTIDE SEQUENCE [LARGE SCALE GENOMIC DNA]</scope>
    <source>
        <strain evidence="4 5">DSM 24984</strain>
    </source>
</reference>
<dbReference type="SMART" id="SM00448">
    <property type="entry name" value="REC"/>
    <property type="match status" value="1"/>
</dbReference>
<feature type="domain" description="Response regulatory" evidence="2">
    <location>
        <begin position="180"/>
        <end position="296"/>
    </location>
</feature>
<dbReference type="PROSITE" id="PS50851">
    <property type="entry name" value="CHEW"/>
    <property type="match status" value="1"/>
</dbReference>
<evidence type="ECO:0000256" key="1">
    <source>
        <dbReference type="PROSITE-ProRule" id="PRU00169"/>
    </source>
</evidence>
<feature type="domain" description="CheW-like" evidence="3">
    <location>
        <begin position="15"/>
        <end position="159"/>
    </location>
</feature>